<feature type="transmembrane region" description="Helical" evidence="1">
    <location>
        <begin position="106"/>
        <end position="123"/>
    </location>
</feature>
<evidence type="ECO:0000256" key="1">
    <source>
        <dbReference type="SAM" id="Phobius"/>
    </source>
</evidence>
<name>A0A098EGF3_ANAPH</name>
<proteinExistence type="predicted"/>
<dbReference type="EMBL" id="CCXQ01000013">
    <property type="protein sequence ID" value="CEG20426.1"/>
    <property type="molecule type" value="Genomic_DNA"/>
</dbReference>
<feature type="transmembrane region" description="Helical" evidence="1">
    <location>
        <begin position="12"/>
        <end position="29"/>
    </location>
</feature>
<keyword evidence="1" id="KW-1133">Transmembrane helix</keyword>
<evidence type="ECO:0000313" key="4">
    <source>
        <dbReference type="Proteomes" id="UP000055047"/>
    </source>
</evidence>
<reference evidence="5" key="2">
    <citation type="submission" date="2016-03" db="EMBL/GenBank/DDBJ databases">
        <authorList>
            <person name="Loux Valentin"/>
        </authorList>
    </citation>
    <scope>NUCLEOTIDE SEQUENCE [LARGE SCALE GENOMIC DNA]</scope>
    <source>
        <strain evidence="5">C1</strain>
    </source>
</reference>
<accession>A0A098EGF3</accession>
<organism evidence="2 4">
    <name type="scientific">Anaplasma phagocytophilum</name>
    <name type="common">Ehrlichia phagocytophila</name>
    <dbReference type="NCBI Taxonomy" id="948"/>
    <lineage>
        <taxon>Bacteria</taxon>
        <taxon>Pseudomonadati</taxon>
        <taxon>Pseudomonadota</taxon>
        <taxon>Alphaproteobacteria</taxon>
        <taxon>Rickettsiales</taxon>
        <taxon>Anaplasmataceae</taxon>
        <taxon>Anaplasma</taxon>
        <taxon>phagocytophilum group</taxon>
    </lineage>
</organism>
<reference evidence="3" key="3">
    <citation type="submission" date="2016-03" db="EMBL/GenBank/DDBJ databases">
        <authorList>
            <person name="Loux V."/>
        </authorList>
    </citation>
    <scope>NUCLEOTIDE SEQUENCE</scope>
    <source>
        <strain evidence="3">C1</strain>
    </source>
</reference>
<sequence>MWLLGGSSRKIIGKILAILGLATALFLVIKCSTGKRDTHDKIRKRCAVLRNELDGNRIKLLILERRVKDHFSLFCLGNTINLGISQGLVEFANCNVEKSKQTCIKVYRGVLVLTIVMMFALMVSKWVSESHLLKPETAKSIDVAFRVTLLVFCILAAYAMRFVFSEYMRSWNKLAKKLSKALEKEESRYCKLVSGIETYNNFPEHIKYGIRVSDHFTSLVMGCILSGSLTSKAAQKILKAVEDEMSRASRLMNS</sequence>
<gene>
    <name evidence="3" type="ORF">ANAPC1_00589</name>
    <name evidence="2" type="ORF">ANAPHAGO_00980</name>
</gene>
<evidence type="ECO:0000313" key="2">
    <source>
        <dbReference type="EMBL" id="CEG20426.1"/>
    </source>
</evidence>
<reference evidence="2 4" key="1">
    <citation type="submission" date="2014-09" db="EMBL/GenBank/DDBJ databases">
        <authorList>
            <person name="Loux Valentin"/>
            <person name="Dugat Thibaut"/>
        </authorList>
    </citation>
    <scope>NUCLEOTIDE SEQUENCE [LARGE SCALE GENOMIC DNA]</scope>
    <source>
        <strain evidence="2 4">BOV-10_179</strain>
    </source>
</reference>
<protein>
    <submittedName>
        <fullName evidence="2">Uncharacterized protein</fullName>
    </submittedName>
</protein>
<feature type="transmembrane region" description="Helical" evidence="1">
    <location>
        <begin position="143"/>
        <end position="164"/>
    </location>
</feature>
<keyword evidence="1" id="KW-0472">Membrane</keyword>
<dbReference type="RefSeq" id="WP_044142610.1">
    <property type="nucleotide sequence ID" value="NZ_CCXQ01000013.1"/>
</dbReference>
<evidence type="ECO:0000313" key="3">
    <source>
        <dbReference type="EMBL" id="SBO14242.1"/>
    </source>
</evidence>
<dbReference type="Proteomes" id="UP000055047">
    <property type="component" value="Unassembled WGS sequence"/>
</dbReference>
<dbReference type="AlphaFoldDB" id="A0A098EGF3"/>
<keyword evidence="1" id="KW-0812">Transmembrane</keyword>
<dbReference type="EMBL" id="FLLR01000018">
    <property type="protein sequence ID" value="SBO14242.1"/>
    <property type="molecule type" value="Genomic_DNA"/>
</dbReference>
<dbReference type="Proteomes" id="UP000078419">
    <property type="component" value="Unassembled WGS sequence"/>
</dbReference>
<evidence type="ECO:0000313" key="5">
    <source>
        <dbReference type="Proteomes" id="UP000078419"/>
    </source>
</evidence>